<sequence>MQKRRGVGLLQGTQSINNTTEDADQTQMYSTEELFPFLTDADRAQLRQEVVTAINNELVHAESLEVTVPRLLRSSINEAKELRRAINSMVSSQMMEGHRAVQIIKTSSDRIQDLRALFKKQGELISQMDVTSGSYKQLRQLHFLRDNILSVIKWAEALKEVRYEDMYSLVDQRRFAIVYKRLRRLQTIRRTVSEKAGASYQSYSGVFEPYFVKLDAVQTMFVSELYKLLEESSVHVAIQKALEDIPQPGTVSEPFEEYTQLEECIQICGEELSEGNEGEILCTSDAEPLITEEKITRAVRKCVARLWEEEVMIDVVDPFSQISTYLGQMKKVAPLLSALEMTLIPLSTKFSFFAIVVGAINAEVINVLKSYVDPDTEVDANGLLEASDFIQWYKDAMMEANYTSYVDLSVVDSLAASMMTSAVGGLSTHLIRLCRACAISVLSGGNVPNTLPSGLPVTTGPMDMFTVLQQSLGGISTAIEVGVMRQIGVACADAIEAYLEECKVRSDYDYWEEENESSGIPQEEWAARRLAFLYAFCNDCSTIERNMDTIELKFASYWDEEDNNNSSSNSTSGGGNTSPFQRTQDKISENALYYVDEIVLHVERIVGTQWSLVFRSKEWYDNETNPTRVIVDTMSDFIDEEFSKALEEPRARIATSRMMTQFIHKYLTTLMEFLGDVIRHPNSRAVENWTSFTDCLTRDTSIAMEMWGERVKDGRGQLVSTARRALELMVHLLAVSTPAEFNFVLQRDLLDDFGDCPTFVVRFLLLARRRLLAAEAPDRMMAMWRERVAHQRRGSDDVPTAGWPRPPSLLGALDRRLADLDQRGGLLRASPQKKRAKADQKRIAEEKEAKRQLRKARREADAAAAKVKLPTVPRKNKDGDDVEVANLADLLK</sequence>
<comment type="similarity">
    <text evidence="1">Belongs to the SEC6 family.</text>
</comment>
<dbReference type="EMBL" id="NBCO01000005">
    <property type="protein sequence ID" value="ORC91688.1"/>
    <property type="molecule type" value="Genomic_DNA"/>
</dbReference>
<gene>
    <name evidence="5" type="ORF">TM35_000052840</name>
</gene>
<dbReference type="GeneID" id="39982719"/>
<dbReference type="PANTHER" id="PTHR21292:SF1">
    <property type="entry name" value="EXOCYST COMPLEX COMPONENT 3"/>
    <property type="match status" value="1"/>
</dbReference>
<dbReference type="GO" id="GO:0051601">
    <property type="term" value="P:exocyst localization"/>
    <property type="evidence" value="ECO:0007669"/>
    <property type="project" value="TreeGrafter"/>
</dbReference>
<evidence type="ECO:0000313" key="6">
    <source>
        <dbReference type="Proteomes" id="UP000192257"/>
    </source>
</evidence>
<dbReference type="GO" id="GO:0006887">
    <property type="term" value="P:exocytosis"/>
    <property type="evidence" value="ECO:0007669"/>
    <property type="project" value="UniProtKB-KW"/>
</dbReference>
<dbReference type="Gene3D" id="1.10.357.70">
    <property type="entry name" value="Exocyst complex component Sec6, C-terminal domain"/>
    <property type="match status" value="1"/>
</dbReference>
<dbReference type="VEuPathDB" id="TriTrypDB:TM35_000052840"/>
<proteinExistence type="inferred from homology"/>
<dbReference type="GO" id="GO:0000149">
    <property type="term" value="F:SNARE binding"/>
    <property type="evidence" value="ECO:0007669"/>
    <property type="project" value="TreeGrafter"/>
</dbReference>
<keyword evidence="3" id="KW-0268">Exocytosis</keyword>
<dbReference type="InterPro" id="IPR010326">
    <property type="entry name" value="EXOC3/Sec6"/>
</dbReference>
<protein>
    <recommendedName>
        <fullName evidence="7">Exocyst complex component Sec6</fullName>
    </recommendedName>
</protein>
<keyword evidence="2" id="KW-0813">Transport</keyword>
<dbReference type="GO" id="GO:0000145">
    <property type="term" value="C:exocyst"/>
    <property type="evidence" value="ECO:0007669"/>
    <property type="project" value="InterPro"/>
</dbReference>
<feature type="region of interest" description="Disordered" evidence="4">
    <location>
        <begin position="824"/>
        <end position="880"/>
    </location>
</feature>
<dbReference type="Proteomes" id="UP000192257">
    <property type="component" value="Unassembled WGS sequence"/>
</dbReference>
<dbReference type="PANTHER" id="PTHR21292">
    <property type="entry name" value="EXOCYST COMPLEX COMPONENT SEC6-RELATED"/>
    <property type="match status" value="1"/>
</dbReference>
<evidence type="ECO:0000256" key="1">
    <source>
        <dbReference type="ARBA" id="ARBA00009447"/>
    </source>
</evidence>
<feature type="region of interest" description="Disordered" evidence="4">
    <location>
        <begin position="1"/>
        <end position="22"/>
    </location>
</feature>
<evidence type="ECO:0008006" key="7">
    <source>
        <dbReference type="Google" id="ProtNLM"/>
    </source>
</evidence>
<accession>A0A1X0P4D3</accession>
<dbReference type="RefSeq" id="XP_028885754.1">
    <property type="nucleotide sequence ID" value="XM_029022939.1"/>
</dbReference>
<comment type="caution">
    <text evidence="5">The sequence shown here is derived from an EMBL/GenBank/DDBJ whole genome shotgun (WGS) entry which is preliminary data.</text>
</comment>
<reference evidence="5 6" key="1">
    <citation type="submission" date="2017-03" db="EMBL/GenBank/DDBJ databases">
        <title>An alternative strategy for trypanosome survival in the mammalian bloodstream revealed through genome and transcriptome analysis of the ubiquitous bovine parasite Trypanosoma (Megatrypanum) theileri.</title>
        <authorList>
            <person name="Kelly S."/>
            <person name="Ivens A."/>
            <person name="Mott A."/>
            <person name="O'Neill E."/>
            <person name="Emms D."/>
            <person name="Macleod O."/>
            <person name="Voorheis P."/>
            <person name="Matthews J."/>
            <person name="Matthews K."/>
            <person name="Carrington M."/>
        </authorList>
    </citation>
    <scope>NUCLEOTIDE SEQUENCE [LARGE SCALE GENOMIC DNA]</scope>
    <source>
        <strain evidence="5">Edinburgh</strain>
    </source>
</reference>
<evidence type="ECO:0000313" key="5">
    <source>
        <dbReference type="EMBL" id="ORC91688.1"/>
    </source>
</evidence>
<keyword evidence="6" id="KW-1185">Reference proteome</keyword>
<evidence type="ECO:0000256" key="2">
    <source>
        <dbReference type="ARBA" id="ARBA00022448"/>
    </source>
</evidence>
<dbReference type="InterPro" id="IPR042532">
    <property type="entry name" value="EXOC3/Sec6_C"/>
</dbReference>
<evidence type="ECO:0000256" key="4">
    <source>
        <dbReference type="SAM" id="MobiDB-lite"/>
    </source>
</evidence>
<feature type="compositionally biased region" description="Polar residues" evidence="4">
    <location>
        <begin position="11"/>
        <end position="22"/>
    </location>
</feature>
<feature type="compositionally biased region" description="Basic and acidic residues" evidence="4">
    <location>
        <begin position="837"/>
        <end position="851"/>
    </location>
</feature>
<dbReference type="AlphaFoldDB" id="A0A1X0P4D3"/>
<name>A0A1X0P4D3_9TRYP</name>
<dbReference type="OrthoDB" id="277975at2759"/>
<organism evidence="5 6">
    <name type="scientific">Trypanosoma theileri</name>
    <dbReference type="NCBI Taxonomy" id="67003"/>
    <lineage>
        <taxon>Eukaryota</taxon>
        <taxon>Discoba</taxon>
        <taxon>Euglenozoa</taxon>
        <taxon>Kinetoplastea</taxon>
        <taxon>Metakinetoplastina</taxon>
        <taxon>Trypanosomatida</taxon>
        <taxon>Trypanosomatidae</taxon>
        <taxon>Trypanosoma</taxon>
    </lineage>
</organism>
<evidence type="ECO:0000256" key="3">
    <source>
        <dbReference type="ARBA" id="ARBA00022483"/>
    </source>
</evidence>